<protein>
    <submittedName>
        <fullName evidence="2">Uncharacterized protein</fullName>
    </submittedName>
</protein>
<evidence type="ECO:0000313" key="2">
    <source>
        <dbReference type="EMBL" id="OAN51313.1"/>
    </source>
</evidence>
<sequence>MQRQFIDIYNPISCLKVVVSSGCSVAGIVRRRRHIRPGDQGQAADEGAADGARSHVAAIEQDVAIRRQRLADGGQISAARIQVGERQHGIAQLHLSLGAMADDVDGVDIAAPLQQIGHLGQSVAAGIENVDLDPGLQPVDQALVVLDMSIDEGDLGAGSGGGRSFGRRLGDRLDRIRHRRAVEHDARFQGHDHRPLGRHPGVTLLANGGSADRAGALQRCPQRRSHDAPDRLPRLRSNAPPWPDDAKRSRSPRPPYG</sequence>
<feature type="compositionally biased region" description="Basic and acidic residues" evidence="1">
    <location>
        <begin position="184"/>
        <end position="195"/>
    </location>
</feature>
<dbReference type="EMBL" id="LWQT01000046">
    <property type="protein sequence ID" value="OAN51313.1"/>
    <property type="molecule type" value="Genomic_DNA"/>
</dbReference>
<evidence type="ECO:0000256" key="1">
    <source>
        <dbReference type="SAM" id="MobiDB-lite"/>
    </source>
</evidence>
<organism evidence="2 3">
    <name type="scientific">Paramagnetospirillum marisnigri</name>
    <dbReference type="NCBI Taxonomy" id="1285242"/>
    <lineage>
        <taxon>Bacteria</taxon>
        <taxon>Pseudomonadati</taxon>
        <taxon>Pseudomonadota</taxon>
        <taxon>Alphaproteobacteria</taxon>
        <taxon>Rhodospirillales</taxon>
        <taxon>Magnetospirillaceae</taxon>
        <taxon>Paramagnetospirillum</taxon>
    </lineage>
</organism>
<accession>A0A178MQT9</accession>
<proteinExistence type="predicted"/>
<feature type="compositionally biased region" description="Basic and acidic residues" evidence="1">
    <location>
        <begin position="224"/>
        <end position="233"/>
    </location>
</feature>
<comment type="caution">
    <text evidence="2">The sequence shown here is derived from an EMBL/GenBank/DDBJ whole genome shotgun (WGS) entry which is preliminary data.</text>
</comment>
<reference evidence="2 3" key="1">
    <citation type="submission" date="2016-04" db="EMBL/GenBank/DDBJ databases">
        <title>Draft genome sequence of freshwater magnetotactic bacteria Magnetospirillum marisnigri SP-1 and Magnetospirillum moscoviense BB-1.</title>
        <authorList>
            <person name="Koziaeva V."/>
            <person name="Dziuba M.V."/>
            <person name="Ivanov T.M."/>
            <person name="Kuznetsov B."/>
            <person name="Grouzdev D.S."/>
        </authorList>
    </citation>
    <scope>NUCLEOTIDE SEQUENCE [LARGE SCALE GENOMIC DNA]</scope>
    <source>
        <strain evidence="2 3">SP-1</strain>
    </source>
</reference>
<keyword evidence="3" id="KW-1185">Reference proteome</keyword>
<evidence type="ECO:0000313" key="3">
    <source>
        <dbReference type="Proteomes" id="UP000078428"/>
    </source>
</evidence>
<feature type="region of interest" description="Disordered" evidence="1">
    <location>
        <begin position="184"/>
        <end position="257"/>
    </location>
</feature>
<name>A0A178MQT9_9PROT</name>
<dbReference type="Proteomes" id="UP000078428">
    <property type="component" value="Unassembled WGS sequence"/>
</dbReference>
<gene>
    <name evidence="2" type="ORF">A6A04_16180</name>
</gene>
<dbReference type="AlphaFoldDB" id="A0A178MQT9"/>